<organism evidence="2 3">
    <name type="scientific">Bordetella genomosp. 10</name>
    <dbReference type="NCBI Taxonomy" id="1416804"/>
    <lineage>
        <taxon>Bacteria</taxon>
        <taxon>Pseudomonadati</taxon>
        <taxon>Pseudomonadota</taxon>
        <taxon>Betaproteobacteria</taxon>
        <taxon>Burkholderiales</taxon>
        <taxon>Alcaligenaceae</taxon>
        <taxon>Bordetella</taxon>
    </lineage>
</organism>
<evidence type="ECO:0000313" key="3">
    <source>
        <dbReference type="Proteomes" id="UP000216020"/>
    </source>
</evidence>
<accession>A0A261S1D8</accession>
<feature type="region of interest" description="Disordered" evidence="1">
    <location>
        <begin position="1"/>
        <end position="30"/>
    </location>
</feature>
<name>A0A261S1D8_9BORD</name>
<dbReference type="AlphaFoldDB" id="A0A261S1D8"/>
<feature type="compositionally biased region" description="Basic and acidic residues" evidence="1">
    <location>
        <begin position="16"/>
        <end position="30"/>
    </location>
</feature>
<sequence length="69" mass="8023">MPRSPFPPTPDLLHAASDHLRPPAERMRPRSLDDVVGQRRQVERGMEIRLKEKLDQLRAAREQARRASE</sequence>
<evidence type="ECO:0000256" key="1">
    <source>
        <dbReference type="SAM" id="MobiDB-lite"/>
    </source>
</evidence>
<evidence type="ECO:0000313" key="2">
    <source>
        <dbReference type="EMBL" id="OZI31146.1"/>
    </source>
</evidence>
<proteinExistence type="predicted"/>
<keyword evidence="3" id="KW-1185">Reference proteome</keyword>
<gene>
    <name evidence="2" type="ORF">CAL29_24755</name>
</gene>
<dbReference type="Proteomes" id="UP000216020">
    <property type="component" value="Unassembled WGS sequence"/>
</dbReference>
<feature type="compositionally biased region" description="Pro residues" evidence="1">
    <location>
        <begin position="1"/>
        <end position="10"/>
    </location>
</feature>
<comment type="caution">
    <text evidence="2">The sequence shown here is derived from an EMBL/GenBank/DDBJ whole genome shotgun (WGS) entry which is preliminary data.</text>
</comment>
<reference evidence="3" key="1">
    <citation type="submission" date="2017-05" db="EMBL/GenBank/DDBJ databases">
        <title>Complete and WGS of Bordetella genogroups.</title>
        <authorList>
            <person name="Spilker T."/>
            <person name="Lipuma J."/>
        </authorList>
    </citation>
    <scope>NUCLEOTIDE SEQUENCE [LARGE SCALE GENOMIC DNA]</scope>
    <source>
        <strain evidence="3">AU16122</strain>
    </source>
</reference>
<dbReference type="EMBL" id="NEVM01000005">
    <property type="protein sequence ID" value="OZI31146.1"/>
    <property type="molecule type" value="Genomic_DNA"/>
</dbReference>
<protein>
    <submittedName>
        <fullName evidence="2">Uncharacterized protein</fullName>
    </submittedName>
</protein>